<accession>A0A3B0WIV6</accession>
<dbReference type="Gene3D" id="2.60.120.620">
    <property type="entry name" value="q2cbj1_9rhob like domain"/>
    <property type="match status" value="1"/>
</dbReference>
<reference evidence="2" key="1">
    <citation type="submission" date="2018-06" db="EMBL/GenBank/DDBJ databases">
        <authorList>
            <person name="Zhirakovskaya E."/>
        </authorList>
    </citation>
    <scope>NUCLEOTIDE SEQUENCE</scope>
</reference>
<feature type="domain" description="Fe2OG dioxygenase" evidence="1">
    <location>
        <begin position="79"/>
        <end position="177"/>
    </location>
</feature>
<dbReference type="AlphaFoldDB" id="A0A3B0WIV6"/>
<evidence type="ECO:0000313" key="2">
    <source>
        <dbReference type="EMBL" id="VAW52243.1"/>
    </source>
</evidence>
<organism evidence="2">
    <name type="scientific">hydrothermal vent metagenome</name>
    <dbReference type="NCBI Taxonomy" id="652676"/>
    <lineage>
        <taxon>unclassified sequences</taxon>
        <taxon>metagenomes</taxon>
        <taxon>ecological metagenomes</taxon>
    </lineage>
</organism>
<dbReference type="EMBL" id="UOFD01000044">
    <property type="protein sequence ID" value="VAW52243.1"/>
    <property type="molecule type" value="Genomic_DNA"/>
</dbReference>
<gene>
    <name evidence="2" type="ORF">MNBD_GAMMA06-191</name>
</gene>
<name>A0A3B0WIV6_9ZZZZ</name>
<dbReference type="Pfam" id="PF13759">
    <property type="entry name" value="2OG-FeII_Oxy_5"/>
    <property type="match status" value="1"/>
</dbReference>
<dbReference type="InterPro" id="IPR005123">
    <property type="entry name" value="Oxoglu/Fe-dep_dioxygenase_dom"/>
</dbReference>
<dbReference type="SUPFAM" id="SSF51197">
    <property type="entry name" value="Clavaminate synthase-like"/>
    <property type="match status" value="1"/>
</dbReference>
<dbReference type="InterPro" id="IPR012668">
    <property type="entry name" value="CHP02466"/>
</dbReference>
<sequence>MDITNINKIAFKAHSELPQTLNKLLLERFVKYLPNDNIKRTHLFNNRYENIYLNEKHIPELLSVIRCAITFAETILGIKHLRAGYWFNHMPPNAITTLHTHDDADELLSAVYYIAAPEDSGNLIIYDDSENAIDKKITIKAEAGKFIFFKPNVRHEVSTNNSDKHRLSIGMNFGLEK</sequence>
<protein>
    <recommendedName>
        <fullName evidence="1">Fe2OG dioxygenase domain-containing protein</fullName>
    </recommendedName>
</protein>
<dbReference type="PROSITE" id="PS51471">
    <property type="entry name" value="FE2OG_OXY"/>
    <property type="match status" value="1"/>
</dbReference>
<evidence type="ECO:0000259" key="1">
    <source>
        <dbReference type="PROSITE" id="PS51471"/>
    </source>
</evidence>
<proteinExistence type="predicted"/>